<name>A0A0D2PD65_HYPSF</name>
<dbReference type="AlphaFoldDB" id="A0A0D2PD65"/>
<evidence type="ECO:0000313" key="2">
    <source>
        <dbReference type="Proteomes" id="UP000054270"/>
    </source>
</evidence>
<gene>
    <name evidence="1" type="ORF">HYPSUDRAFT_205648</name>
</gene>
<dbReference type="EMBL" id="KN817593">
    <property type="protein sequence ID" value="KJA18160.1"/>
    <property type="molecule type" value="Genomic_DNA"/>
</dbReference>
<protein>
    <submittedName>
        <fullName evidence="1">Uncharacterized protein</fullName>
    </submittedName>
</protein>
<organism evidence="1 2">
    <name type="scientific">Hypholoma sublateritium (strain FD-334 SS-4)</name>
    <dbReference type="NCBI Taxonomy" id="945553"/>
    <lineage>
        <taxon>Eukaryota</taxon>
        <taxon>Fungi</taxon>
        <taxon>Dikarya</taxon>
        <taxon>Basidiomycota</taxon>
        <taxon>Agaricomycotina</taxon>
        <taxon>Agaricomycetes</taxon>
        <taxon>Agaricomycetidae</taxon>
        <taxon>Agaricales</taxon>
        <taxon>Agaricineae</taxon>
        <taxon>Strophariaceae</taxon>
        <taxon>Hypholoma</taxon>
    </lineage>
</organism>
<sequence>MHADGTCSTLTSRSATPPRAHYISRPAIRACARTRTQRHLYASRSLCPSTLCKGRRLDHARVLPVPRVCCEHHIVLDDSAPPARRLRPELNPGLCFTTRGHGSYIYRRETVARGVHHASTFNDDTTPLPWLALRDWCMARVWPICMCALEGKSPLL</sequence>
<reference evidence="2" key="1">
    <citation type="submission" date="2014-04" db="EMBL/GenBank/DDBJ databases">
        <title>Evolutionary Origins and Diversification of the Mycorrhizal Mutualists.</title>
        <authorList>
            <consortium name="DOE Joint Genome Institute"/>
            <consortium name="Mycorrhizal Genomics Consortium"/>
            <person name="Kohler A."/>
            <person name="Kuo A."/>
            <person name="Nagy L.G."/>
            <person name="Floudas D."/>
            <person name="Copeland A."/>
            <person name="Barry K.W."/>
            <person name="Cichocki N."/>
            <person name="Veneault-Fourrey C."/>
            <person name="LaButti K."/>
            <person name="Lindquist E.A."/>
            <person name="Lipzen A."/>
            <person name="Lundell T."/>
            <person name="Morin E."/>
            <person name="Murat C."/>
            <person name="Riley R."/>
            <person name="Ohm R."/>
            <person name="Sun H."/>
            <person name="Tunlid A."/>
            <person name="Henrissat B."/>
            <person name="Grigoriev I.V."/>
            <person name="Hibbett D.S."/>
            <person name="Martin F."/>
        </authorList>
    </citation>
    <scope>NUCLEOTIDE SEQUENCE [LARGE SCALE GENOMIC DNA]</scope>
    <source>
        <strain evidence="2">FD-334 SS-4</strain>
    </source>
</reference>
<keyword evidence="2" id="KW-1185">Reference proteome</keyword>
<evidence type="ECO:0000313" key="1">
    <source>
        <dbReference type="EMBL" id="KJA18160.1"/>
    </source>
</evidence>
<dbReference type="Proteomes" id="UP000054270">
    <property type="component" value="Unassembled WGS sequence"/>
</dbReference>
<accession>A0A0D2PD65</accession>
<proteinExistence type="predicted"/>